<reference evidence="2 3" key="1">
    <citation type="journal article" date="2010" name="BMC Genomics">
        <title>Complete genome sequence and lifestyle of black-pigmented Corynebacterium aurimucosum ATCC 700975 (formerly C. nigricans CN-1) isolated from a vaginal swab of a woman with spontaneous abortion.</title>
        <authorList>
            <person name="Trost E."/>
            <person name="Gotker S."/>
            <person name="Schneider J."/>
            <person name="Schneiker-Bekel S."/>
            <person name="Szczepanowski R."/>
            <person name="Tilker A."/>
            <person name="Viehoever P."/>
            <person name="Arnold W."/>
            <person name="Bekel T."/>
            <person name="Blom J."/>
            <person name="Gartemann K.H."/>
            <person name="Linke B."/>
            <person name="Goesmann A."/>
            <person name="Puhler A."/>
            <person name="Shukla S.K."/>
            <person name="Tauch A."/>
        </authorList>
    </citation>
    <scope>NUCLEOTIDE SEQUENCE [LARGE SCALE GENOMIC DNA]</scope>
    <source>
        <strain evidence="3">ATCC 700975 / DSM 44827 / CIP 107346 / CN-1</strain>
    </source>
</reference>
<name>C3PEX5_CORA7</name>
<dbReference type="AlphaFoldDB" id="C3PEX5"/>
<dbReference type="KEGG" id="car:cauri_0782"/>
<feature type="region of interest" description="Disordered" evidence="1">
    <location>
        <begin position="1"/>
        <end position="25"/>
    </location>
</feature>
<dbReference type="eggNOG" id="COG0477">
    <property type="taxonomic scope" value="Bacteria"/>
</dbReference>
<dbReference type="STRING" id="548476.cauri_0782"/>
<sequence>MSERSAQERSRKRHGAYSPRLDEPGGSFRWTGRHCPRCTIVGVALPSNITDLQLNLTQAQWVNSLYAVLLAELLCDGARLRIPGDASEPSSPA</sequence>
<evidence type="ECO:0000313" key="3">
    <source>
        <dbReference type="Proteomes" id="UP000002077"/>
    </source>
</evidence>
<gene>
    <name evidence="2" type="ordered locus">cauri_0782</name>
</gene>
<evidence type="ECO:0000313" key="2">
    <source>
        <dbReference type="EMBL" id="ACP32379.1"/>
    </source>
</evidence>
<dbReference type="EMBL" id="CP001601">
    <property type="protein sequence ID" value="ACP32379.1"/>
    <property type="molecule type" value="Genomic_DNA"/>
</dbReference>
<accession>C3PEX5</accession>
<organism evidence="2 3">
    <name type="scientific">Corynebacterium aurimucosum (strain ATCC 700975 / DSM 44827 / CIP 107346 / CN-1)</name>
    <name type="common">Corynebacterium nigricans</name>
    <dbReference type="NCBI Taxonomy" id="548476"/>
    <lineage>
        <taxon>Bacteria</taxon>
        <taxon>Bacillati</taxon>
        <taxon>Actinomycetota</taxon>
        <taxon>Actinomycetes</taxon>
        <taxon>Mycobacteriales</taxon>
        <taxon>Corynebacteriaceae</taxon>
        <taxon>Corynebacterium</taxon>
    </lineage>
</organism>
<evidence type="ECO:0000256" key="1">
    <source>
        <dbReference type="SAM" id="MobiDB-lite"/>
    </source>
</evidence>
<dbReference type="OrthoDB" id="7375466at2"/>
<keyword evidence="3" id="KW-1185">Reference proteome</keyword>
<proteinExistence type="predicted"/>
<dbReference type="Proteomes" id="UP000002077">
    <property type="component" value="Chromosome"/>
</dbReference>
<dbReference type="HOGENOM" id="CLU_2394700_0_0_11"/>
<protein>
    <submittedName>
        <fullName evidence="2">Uncharacterized protein</fullName>
    </submittedName>
</protein>